<sequence>MYIFSSLHLVSMAIKCQCLAYKNDIVAELNIPLQKKRHKGAF</sequence>
<reference evidence="1" key="2">
    <citation type="submission" date="2015-03" db="EMBL/GenBank/DDBJ databases">
        <title>Genome sequence of Pseudoalteromonas citrea.</title>
        <authorList>
            <person name="Xie B.-B."/>
            <person name="Rong J.-C."/>
            <person name="Qin Q.-L."/>
            <person name="Zhang Y.-Z."/>
        </authorList>
    </citation>
    <scope>NUCLEOTIDE SEQUENCE</scope>
    <source>
        <strain evidence="1">DSM 8771</strain>
    </source>
</reference>
<name>A0AAD4AKJ8_9GAMM</name>
<dbReference type="AlphaFoldDB" id="A0AAD4AKJ8"/>
<protein>
    <submittedName>
        <fullName evidence="1">Uncharacterized protein</fullName>
    </submittedName>
</protein>
<accession>A0AAD4AKJ8</accession>
<dbReference type="EMBL" id="AHBZ03000014">
    <property type="protein sequence ID" value="KAF7773910.1"/>
    <property type="molecule type" value="Genomic_DNA"/>
</dbReference>
<dbReference type="Proteomes" id="UP000016487">
    <property type="component" value="Unassembled WGS sequence"/>
</dbReference>
<evidence type="ECO:0000313" key="2">
    <source>
        <dbReference type="Proteomes" id="UP000016487"/>
    </source>
</evidence>
<reference evidence="1" key="1">
    <citation type="journal article" date="2012" name="J. Bacteriol.">
        <title>Genome sequences of type strains of seven species of the marine bacterium Pseudoalteromonas.</title>
        <authorList>
            <person name="Xie B.B."/>
            <person name="Shu Y.L."/>
            <person name="Qin Q.L."/>
            <person name="Rong J.C."/>
            <person name="Zhang X.Y."/>
            <person name="Chen X.L."/>
            <person name="Shi M."/>
            <person name="He H.L."/>
            <person name="Zhou B.C."/>
            <person name="Zhang Y.Z."/>
        </authorList>
    </citation>
    <scope>NUCLEOTIDE SEQUENCE</scope>
    <source>
        <strain evidence="1">DSM 8771</strain>
    </source>
</reference>
<gene>
    <name evidence="1" type="ORF">PCIT_a0254</name>
</gene>
<organism evidence="1 2">
    <name type="scientific">Pseudoalteromonas citrea</name>
    <dbReference type="NCBI Taxonomy" id="43655"/>
    <lineage>
        <taxon>Bacteria</taxon>
        <taxon>Pseudomonadati</taxon>
        <taxon>Pseudomonadota</taxon>
        <taxon>Gammaproteobacteria</taxon>
        <taxon>Alteromonadales</taxon>
        <taxon>Pseudoalteromonadaceae</taxon>
        <taxon>Pseudoalteromonas</taxon>
    </lineage>
</organism>
<proteinExistence type="predicted"/>
<comment type="caution">
    <text evidence="1">The sequence shown here is derived from an EMBL/GenBank/DDBJ whole genome shotgun (WGS) entry which is preliminary data.</text>
</comment>
<evidence type="ECO:0000313" key="1">
    <source>
        <dbReference type="EMBL" id="KAF7773910.1"/>
    </source>
</evidence>